<evidence type="ECO:0008006" key="3">
    <source>
        <dbReference type="Google" id="ProtNLM"/>
    </source>
</evidence>
<dbReference type="AlphaFoldDB" id="A0A8K0TEG4"/>
<name>A0A8K0TEG4_9PEZI</name>
<sequence length="103" mass="11698">MNTIRTSLVAHVSRLGGPLSRVPRAQFRSYSSEGKKPSQMVAFYKTFTRPVLKVLLTAVVTYQIAYLGWMKLEQDEIKAERTQEVAALEAKVAELQRQQAEKK</sequence>
<dbReference type="EMBL" id="JAGPXD010000003">
    <property type="protein sequence ID" value="KAH7362030.1"/>
    <property type="molecule type" value="Genomic_DNA"/>
</dbReference>
<dbReference type="Proteomes" id="UP000813385">
    <property type="component" value="Unassembled WGS sequence"/>
</dbReference>
<proteinExistence type="predicted"/>
<gene>
    <name evidence="1" type="ORF">B0T11DRAFT_79969</name>
</gene>
<evidence type="ECO:0000313" key="1">
    <source>
        <dbReference type="EMBL" id="KAH7362030.1"/>
    </source>
</evidence>
<protein>
    <recommendedName>
        <fullName evidence="3">Inner membrane assembly complex subunit 17</fullName>
    </recommendedName>
</protein>
<evidence type="ECO:0000313" key="2">
    <source>
        <dbReference type="Proteomes" id="UP000813385"/>
    </source>
</evidence>
<comment type="caution">
    <text evidence="1">The sequence shown here is derived from an EMBL/GenBank/DDBJ whole genome shotgun (WGS) entry which is preliminary data.</text>
</comment>
<accession>A0A8K0TEG4</accession>
<reference evidence="1" key="1">
    <citation type="journal article" date="2021" name="Nat. Commun.">
        <title>Genetic determinants of endophytism in the Arabidopsis root mycobiome.</title>
        <authorList>
            <person name="Mesny F."/>
            <person name="Miyauchi S."/>
            <person name="Thiergart T."/>
            <person name="Pickel B."/>
            <person name="Atanasova L."/>
            <person name="Karlsson M."/>
            <person name="Huettel B."/>
            <person name="Barry K.W."/>
            <person name="Haridas S."/>
            <person name="Chen C."/>
            <person name="Bauer D."/>
            <person name="Andreopoulos W."/>
            <person name="Pangilinan J."/>
            <person name="LaButti K."/>
            <person name="Riley R."/>
            <person name="Lipzen A."/>
            <person name="Clum A."/>
            <person name="Drula E."/>
            <person name="Henrissat B."/>
            <person name="Kohler A."/>
            <person name="Grigoriev I.V."/>
            <person name="Martin F.M."/>
            <person name="Hacquard S."/>
        </authorList>
    </citation>
    <scope>NUCLEOTIDE SEQUENCE</scope>
    <source>
        <strain evidence="1">MPI-CAGE-AT-0016</strain>
    </source>
</reference>
<keyword evidence="2" id="KW-1185">Reference proteome</keyword>
<dbReference type="OrthoDB" id="2120024at2759"/>
<organism evidence="1 2">
    <name type="scientific">Plectosphaerella cucumerina</name>
    <dbReference type="NCBI Taxonomy" id="40658"/>
    <lineage>
        <taxon>Eukaryota</taxon>
        <taxon>Fungi</taxon>
        <taxon>Dikarya</taxon>
        <taxon>Ascomycota</taxon>
        <taxon>Pezizomycotina</taxon>
        <taxon>Sordariomycetes</taxon>
        <taxon>Hypocreomycetidae</taxon>
        <taxon>Glomerellales</taxon>
        <taxon>Plectosphaerellaceae</taxon>
        <taxon>Plectosphaerella</taxon>
    </lineage>
</organism>